<name>A0A814JF07_9BILA</name>
<reference evidence="1" key="1">
    <citation type="submission" date="2021-02" db="EMBL/GenBank/DDBJ databases">
        <authorList>
            <person name="Nowell W R."/>
        </authorList>
    </citation>
    <scope>NUCLEOTIDE SEQUENCE</scope>
    <source>
        <strain evidence="1">Ploen Becks lab</strain>
    </source>
</reference>
<evidence type="ECO:0000313" key="2">
    <source>
        <dbReference type="Proteomes" id="UP000663879"/>
    </source>
</evidence>
<sequence length="80" mass="9488">MRGVNRCYLQSYIDEYCWRDNKNLDRIGALGAVLKIIVQYNKIFNEIDFLTELLKSVNMEEIKDDLEYEDDDLISVNYSV</sequence>
<organism evidence="1 2">
    <name type="scientific">Brachionus calyciflorus</name>
    <dbReference type="NCBI Taxonomy" id="104777"/>
    <lineage>
        <taxon>Eukaryota</taxon>
        <taxon>Metazoa</taxon>
        <taxon>Spiralia</taxon>
        <taxon>Gnathifera</taxon>
        <taxon>Rotifera</taxon>
        <taxon>Eurotatoria</taxon>
        <taxon>Monogononta</taxon>
        <taxon>Pseudotrocha</taxon>
        <taxon>Ploima</taxon>
        <taxon>Brachionidae</taxon>
        <taxon>Brachionus</taxon>
    </lineage>
</organism>
<comment type="caution">
    <text evidence="1">The sequence shown here is derived from an EMBL/GenBank/DDBJ whole genome shotgun (WGS) entry which is preliminary data.</text>
</comment>
<protein>
    <submittedName>
        <fullName evidence="1">Uncharacterized protein</fullName>
    </submittedName>
</protein>
<dbReference type="EMBL" id="CAJNOC010004921">
    <property type="protein sequence ID" value="CAF1037407.1"/>
    <property type="molecule type" value="Genomic_DNA"/>
</dbReference>
<proteinExistence type="predicted"/>
<dbReference type="AlphaFoldDB" id="A0A814JF07"/>
<accession>A0A814JF07</accession>
<dbReference type="Proteomes" id="UP000663879">
    <property type="component" value="Unassembled WGS sequence"/>
</dbReference>
<evidence type="ECO:0000313" key="1">
    <source>
        <dbReference type="EMBL" id="CAF1037407.1"/>
    </source>
</evidence>
<gene>
    <name evidence="1" type="ORF">OXX778_LOCUS18181</name>
</gene>
<keyword evidence="2" id="KW-1185">Reference proteome</keyword>